<evidence type="ECO:0000313" key="3">
    <source>
        <dbReference type="Proteomes" id="UP000198211"/>
    </source>
</evidence>
<dbReference type="Proteomes" id="UP000198211">
    <property type="component" value="Unassembled WGS sequence"/>
</dbReference>
<accession>A0A225WUV6</accession>
<dbReference type="OrthoDB" id="125830at2759"/>
<protein>
    <submittedName>
        <fullName evidence="2">Copia type Polyprotein</fullName>
    </submittedName>
</protein>
<comment type="caution">
    <text evidence="2">The sequence shown here is derived from an EMBL/GenBank/DDBJ whole genome shotgun (WGS) entry which is preliminary data.</text>
</comment>
<proteinExistence type="predicted"/>
<gene>
    <name evidence="2" type="ORF">PHMEG_0004067</name>
</gene>
<dbReference type="AlphaFoldDB" id="A0A225WUV6"/>
<feature type="region of interest" description="Disordered" evidence="1">
    <location>
        <begin position="79"/>
        <end position="102"/>
    </location>
</feature>
<organism evidence="2 3">
    <name type="scientific">Phytophthora megakarya</name>
    <dbReference type="NCBI Taxonomy" id="4795"/>
    <lineage>
        <taxon>Eukaryota</taxon>
        <taxon>Sar</taxon>
        <taxon>Stramenopiles</taxon>
        <taxon>Oomycota</taxon>
        <taxon>Peronosporomycetes</taxon>
        <taxon>Peronosporales</taxon>
        <taxon>Peronosporaceae</taxon>
        <taxon>Phytophthora</taxon>
    </lineage>
</organism>
<sequence>MSWDQNTMMFGMMFDGIEVLRAVHEHRRWAFNAHNIGGVKVDKKTTVVKRQIVANFAVTDGVEDINTGDVYIWDGDLDDVESDSEESQRAECDEKSVRDDSNVEMQSAAASADDLNEAEQELWDDMQLWDDILRNSSLPDYDDAYETQEGVDAEAVRIEDYAASTRAQAESEVGDDADRESDDELDDEFGDAVELAGGSSHGSDLSPISEETESELEEDDAYDYLFGPNDAHEAQCDSGTRGDGGSEPPAPAKNHALAIPSQMLIGKVHPRDEEVRRTHDKKRTKVKLAEVTRRPGLREVTKNNKLKRFEDYDVYSAFKALHADRRGKVDYVQVISIYLRTTAK</sequence>
<feature type="compositionally biased region" description="Acidic residues" evidence="1">
    <location>
        <begin position="172"/>
        <end position="191"/>
    </location>
</feature>
<keyword evidence="3" id="KW-1185">Reference proteome</keyword>
<feature type="region of interest" description="Disordered" evidence="1">
    <location>
        <begin position="164"/>
        <end position="258"/>
    </location>
</feature>
<name>A0A225WUV6_9STRA</name>
<reference evidence="3" key="1">
    <citation type="submission" date="2017-03" db="EMBL/GenBank/DDBJ databases">
        <title>Phytopthora megakarya and P. palmivora, two closely related causual agents of cacao black pod achieved similar genome size and gene model numbers by different mechanisms.</title>
        <authorList>
            <person name="Ali S."/>
            <person name="Shao J."/>
            <person name="Larry D.J."/>
            <person name="Kronmiller B."/>
            <person name="Shen D."/>
            <person name="Strem M.D."/>
            <person name="Melnick R.L."/>
            <person name="Guiltinan M.J."/>
            <person name="Tyler B.M."/>
            <person name="Meinhardt L.W."/>
            <person name="Bailey B.A."/>
        </authorList>
    </citation>
    <scope>NUCLEOTIDE SEQUENCE [LARGE SCALE GENOMIC DNA]</scope>
    <source>
        <strain evidence="3">zdho120</strain>
    </source>
</reference>
<evidence type="ECO:0000313" key="2">
    <source>
        <dbReference type="EMBL" id="OWZ21391.1"/>
    </source>
</evidence>
<evidence type="ECO:0000256" key="1">
    <source>
        <dbReference type="SAM" id="MobiDB-lite"/>
    </source>
</evidence>
<feature type="compositionally biased region" description="Basic and acidic residues" evidence="1">
    <location>
        <begin position="86"/>
        <end position="101"/>
    </location>
</feature>
<feature type="region of interest" description="Disordered" evidence="1">
    <location>
        <begin position="266"/>
        <end position="285"/>
    </location>
</feature>
<feature type="compositionally biased region" description="Acidic residues" evidence="1">
    <location>
        <begin position="210"/>
        <end position="222"/>
    </location>
</feature>
<dbReference type="EMBL" id="NBNE01000230">
    <property type="protein sequence ID" value="OWZ21391.1"/>
    <property type="molecule type" value="Genomic_DNA"/>
</dbReference>